<name>A0A6N7LTX3_9GAMM</name>
<keyword evidence="2" id="KW-1185">Reference proteome</keyword>
<accession>A0A6N7LTX3</accession>
<proteinExistence type="predicted"/>
<dbReference type="EMBL" id="WIRE01000001">
    <property type="protein sequence ID" value="MQX53928.1"/>
    <property type="molecule type" value="Genomic_DNA"/>
</dbReference>
<reference evidence="1 2" key="1">
    <citation type="submission" date="2019-10" db="EMBL/GenBank/DDBJ databases">
        <title>Alcanivorax sp.PA15-N-34 draft genome sequence.</title>
        <authorList>
            <person name="Liao X."/>
            <person name="Shao Z."/>
        </authorList>
    </citation>
    <scope>NUCLEOTIDE SEQUENCE [LARGE SCALE GENOMIC DNA]</scope>
    <source>
        <strain evidence="1 2">PA15-N-34</strain>
    </source>
</reference>
<dbReference type="Proteomes" id="UP000469421">
    <property type="component" value="Unassembled WGS sequence"/>
</dbReference>
<organism evidence="1 2">
    <name type="scientific">Alcanivorax sediminis</name>
    <dbReference type="NCBI Taxonomy" id="2663008"/>
    <lineage>
        <taxon>Bacteria</taxon>
        <taxon>Pseudomonadati</taxon>
        <taxon>Pseudomonadota</taxon>
        <taxon>Gammaproteobacteria</taxon>
        <taxon>Oceanospirillales</taxon>
        <taxon>Alcanivoracaceae</taxon>
        <taxon>Alcanivorax</taxon>
    </lineage>
</organism>
<evidence type="ECO:0000313" key="1">
    <source>
        <dbReference type="EMBL" id="MQX53928.1"/>
    </source>
</evidence>
<sequence>MSTPSFGELLKDLDTIAPVCGPDGGKLPLSSEQSEQLRRIAQASEETGDALELGIQVVGKLMAASTTSELPMDADEIQALGWFIREVSDVVHCLKNVGLGAEYRAQAHGNQ</sequence>
<gene>
    <name evidence="1" type="ORF">GFN93_11755</name>
</gene>
<protein>
    <submittedName>
        <fullName evidence="1">Uncharacterized protein</fullName>
    </submittedName>
</protein>
<evidence type="ECO:0000313" key="2">
    <source>
        <dbReference type="Proteomes" id="UP000469421"/>
    </source>
</evidence>
<dbReference type="AlphaFoldDB" id="A0A6N7LTX3"/>
<dbReference type="RefSeq" id="WP_153501267.1">
    <property type="nucleotide sequence ID" value="NZ_WIRE01000001.1"/>
</dbReference>
<comment type="caution">
    <text evidence="1">The sequence shown here is derived from an EMBL/GenBank/DDBJ whole genome shotgun (WGS) entry which is preliminary data.</text>
</comment>